<protein>
    <submittedName>
        <fullName evidence="4">Extensin family protein</fullName>
    </submittedName>
</protein>
<evidence type="ECO:0000256" key="1">
    <source>
        <dbReference type="SAM" id="MobiDB-lite"/>
    </source>
</evidence>
<dbReference type="InterPro" id="IPR009683">
    <property type="entry name" value="Extensin-like_C"/>
</dbReference>
<evidence type="ECO:0000313" key="5">
    <source>
        <dbReference type="Proteomes" id="UP001597314"/>
    </source>
</evidence>
<feature type="compositionally biased region" description="Low complexity" evidence="1">
    <location>
        <begin position="369"/>
        <end position="382"/>
    </location>
</feature>
<accession>A0ABW5AFE8</accession>
<evidence type="ECO:0000313" key="4">
    <source>
        <dbReference type="EMBL" id="MFD2181653.1"/>
    </source>
</evidence>
<feature type="compositionally biased region" description="Low complexity" evidence="1">
    <location>
        <begin position="17"/>
        <end position="29"/>
    </location>
</feature>
<dbReference type="PANTHER" id="PTHR33472">
    <property type="entry name" value="OS01G0106600 PROTEIN"/>
    <property type="match status" value="1"/>
</dbReference>
<sequence>MRGSALAAVLLAIATGSAGAASDGAASDAPILPRGTVTPATAGSPPKSAPAGSPASGSPAVAPARAPLPHRAAVPLPRPRPAAALGQGFQPASASVILLPPAPPPLPAGLPVTAPLPRPGPPRDQAGVPIPGPAGDPERDAAQAACLARLAGLAEAEPEPPVLGPAGCETRELVKLTAIRLPGGGRVAIHAPFQPQTRLRCTMAEAFAQWVREDVVALTATSGPITGLLVDSSTECRTRNRVVGAKMSEHGTGNAIDVRAVSFGAGRNLVLTDHLADKGVRTALAESVCGRFMTVLGPGSDGYHESHVHLDLAERRSGTRLCKWEVRDASWKPPAKPKPDAKRDAKPDAKPGAKPAEPPPTEEPEAEPDAAAPDAAAAAREE</sequence>
<organism evidence="4 5">
    <name type="scientific">Rhodoplanes azumiensis</name>
    <dbReference type="NCBI Taxonomy" id="1897628"/>
    <lineage>
        <taxon>Bacteria</taxon>
        <taxon>Pseudomonadati</taxon>
        <taxon>Pseudomonadota</taxon>
        <taxon>Alphaproteobacteria</taxon>
        <taxon>Hyphomicrobiales</taxon>
        <taxon>Nitrobacteraceae</taxon>
        <taxon>Rhodoplanes</taxon>
    </lineage>
</organism>
<keyword evidence="2" id="KW-0732">Signal</keyword>
<keyword evidence="5" id="KW-1185">Reference proteome</keyword>
<dbReference type="PANTHER" id="PTHR33472:SF28">
    <property type="entry name" value="BROMO AND FHA DOMAIN-CONTAINING PROTEIN DDB_G0267958"/>
    <property type="match status" value="1"/>
</dbReference>
<evidence type="ECO:0000259" key="3">
    <source>
        <dbReference type="Pfam" id="PF06904"/>
    </source>
</evidence>
<feature type="region of interest" description="Disordered" evidence="1">
    <location>
        <begin position="329"/>
        <end position="382"/>
    </location>
</feature>
<dbReference type="Proteomes" id="UP001597314">
    <property type="component" value="Unassembled WGS sequence"/>
</dbReference>
<proteinExistence type="predicted"/>
<reference evidence="5" key="1">
    <citation type="journal article" date="2019" name="Int. J. Syst. Evol. Microbiol.">
        <title>The Global Catalogue of Microorganisms (GCM) 10K type strain sequencing project: providing services to taxonomists for standard genome sequencing and annotation.</title>
        <authorList>
            <consortium name="The Broad Institute Genomics Platform"/>
            <consortium name="The Broad Institute Genome Sequencing Center for Infectious Disease"/>
            <person name="Wu L."/>
            <person name="Ma J."/>
        </authorList>
    </citation>
    <scope>NUCLEOTIDE SEQUENCE [LARGE SCALE GENOMIC DNA]</scope>
    <source>
        <strain evidence="5">CGMCC 1.6774</strain>
    </source>
</reference>
<gene>
    <name evidence="4" type="ORF">ACFSOX_05765</name>
</gene>
<feature type="compositionally biased region" description="Basic and acidic residues" evidence="1">
    <location>
        <begin position="337"/>
        <end position="351"/>
    </location>
</feature>
<dbReference type="Pfam" id="PF06904">
    <property type="entry name" value="Extensin-like_C"/>
    <property type="match status" value="1"/>
</dbReference>
<comment type="caution">
    <text evidence="4">The sequence shown here is derived from an EMBL/GenBank/DDBJ whole genome shotgun (WGS) entry which is preliminary data.</text>
</comment>
<feature type="domain" description="Extensin-like C-terminal" evidence="3">
    <location>
        <begin position="145"/>
        <end position="323"/>
    </location>
</feature>
<feature type="region of interest" description="Disordered" evidence="1">
    <location>
        <begin position="117"/>
        <end position="139"/>
    </location>
</feature>
<name>A0ABW5AFE8_9BRAD</name>
<feature type="signal peptide" evidence="2">
    <location>
        <begin position="1"/>
        <end position="20"/>
    </location>
</feature>
<feature type="region of interest" description="Disordered" evidence="1">
    <location>
        <begin position="17"/>
        <end position="64"/>
    </location>
</feature>
<dbReference type="RefSeq" id="WP_378476837.1">
    <property type="nucleotide sequence ID" value="NZ_JBHUIW010000004.1"/>
</dbReference>
<feature type="compositionally biased region" description="Low complexity" evidence="1">
    <location>
        <begin position="39"/>
        <end position="64"/>
    </location>
</feature>
<evidence type="ECO:0000256" key="2">
    <source>
        <dbReference type="SAM" id="SignalP"/>
    </source>
</evidence>
<feature type="chain" id="PRO_5045379709" evidence="2">
    <location>
        <begin position="21"/>
        <end position="382"/>
    </location>
</feature>
<dbReference type="EMBL" id="JBHUIW010000004">
    <property type="protein sequence ID" value="MFD2181653.1"/>
    <property type="molecule type" value="Genomic_DNA"/>
</dbReference>